<dbReference type="Pfam" id="PF26422">
    <property type="entry name" value="Halo_JAB_MPN"/>
    <property type="match status" value="1"/>
</dbReference>
<evidence type="ECO:0000313" key="1">
    <source>
        <dbReference type="EMBL" id="MDS0252900.1"/>
    </source>
</evidence>
<organism evidence="1 2">
    <name type="scientific">Haloarcula argentinensis</name>
    <dbReference type="NCBI Taxonomy" id="43776"/>
    <lineage>
        <taxon>Archaea</taxon>
        <taxon>Methanobacteriati</taxon>
        <taxon>Methanobacteriota</taxon>
        <taxon>Stenosarchaea group</taxon>
        <taxon>Halobacteria</taxon>
        <taxon>Halobacteriales</taxon>
        <taxon>Haloarculaceae</taxon>
        <taxon>Haloarcula</taxon>
    </lineage>
</organism>
<gene>
    <name evidence="1" type="ORF">NC662_04110</name>
</gene>
<sequence length="143" mass="15545">MVYVTRGLVETLLRLASEAEPDDVTISLAVTPAEELPDADLPDETPVFTDFYLPSAGASVNAVFGVDLGTPAGQTQGRFVSHPDGYMGVSKTDDLHEVVFVGIPPWDLDAFGAFDRAGQAQEITVLDIEPPEKYPQYRPDYSR</sequence>
<dbReference type="EMBL" id="JAMQCP010000001">
    <property type="protein sequence ID" value="MDS0252900.1"/>
    <property type="molecule type" value="Genomic_DNA"/>
</dbReference>
<dbReference type="InterPro" id="IPR058877">
    <property type="entry name" value="JAB/MPN_dom-containing"/>
</dbReference>
<protein>
    <submittedName>
        <fullName evidence="1">Uncharacterized protein</fullName>
    </submittedName>
</protein>
<comment type="caution">
    <text evidence="1">The sequence shown here is derived from an EMBL/GenBank/DDBJ whole genome shotgun (WGS) entry which is preliminary data.</text>
</comment>
<dbReference type="RefSeq" id="WP_005535196.1">
    <property type="nucleotide sequence ID" value="NZ_BAABDY010000003.1"/>
</dbReference>
<keyword evidence="2" id="KW-1185">Reference proteome</keyword>
<evidence type="ECO:0000313" key="2">
    <source>
        <dbReference type="Proteomes" id="UP001248536"/>
    </source>
</evidence>
<name>A0ABU2EY88_HALAR</name>
<accession>A0ABU2EY88</accession>
<reference evidence="1 2" key="1">
    <citation type="submission" date="2022-06" db="EMBL/GenBank/DDBJ databases">
        <title>Haloarcula sp. a new haloarchaeum isolate from saline soil.</title>
        <authorList>
            <person name="Strakova D."/>
            <person name="Galisteo C."/>
            <person name="Sanchez-Porro C."/>
            <person name="Ventosa A."/>
        </authorList>
    </citation>
    <scope>NUCLEOTIDE SEQUENCE [LARGE SCALE GENOMIC DNA]</scope>
    <source>
        <strain evidence="1 2">JCM 15760</strain>
    </source>
</reference>
<dbReference type="Proteomes" id="UP001248536">
    <property type="component" value="Unassembled WGS sequence"/>
</dbReference>
<proteinExistence type="predicted"/>